<evidence type="ECO:0000313" key="3">
    <source>
        <dbReference type="EMBL" id="CAB5019406.1"/>
    </source>
</evidence>
<organism evidence="1">
    <name type="scientific">freshwater metagenome</name>
    <dbReference type="NCBI Taxonomy" id="449393"/>
    <lineage>
        <taxon>unclassified sequences</taxon>
        <taxon>metagenomes</taxon>
        <taxon>ecological metagenomes</taxon>
    </lineage>
</organism>
<sequence length="86" mass="9245">MLTRDTHGEISLYSSAVAVTLANVPGYVGACGRTVLALNTIAPLRVVNDFCYRLFAKNRMRISAVLVRLHLLESGCLVPELPSTGA</sequence>
<reference evidence="1" key="1">
    <citation type="submission" date="2020-05" db="EMBL/GenBank/DDBJ databases">
        <authorList>
            <person name="Chiriac C."/>
            <person name="Salcher M."/>
            <person name="Ghai R."/>
            <person name="Kavagutti S V."/>
        </authorList>
    </citation>
    <scope>NUCLEOTIDE SEQUENCE</scope>
</reference>
<accession>A0A6J6ZM76</accession>
<protein>
    <submittedName>
        <fullName evidence="1">Unannotated protein</fullName>
    </submittedName>
</protein>
<dbReference type="EMBL" id="CAFBPM010000006">
    <property type="protein sequence ID" value="CAB5019406.1"/>
    <property type="molecule type" value="Genomic_DNA"/>
</dbReference>
<dbReference type="AlphaFoldDB" id="A0A6J6ZM76"/>
<proteinExistence type="predicted"/>
<dbReference type="EMBL" id="CAFABE010000016">
    <property type="protein sequence ID" value="CAB4822652.1"/>
    <property type="molecule type" value="Genomic_DNA"/>
</dbReference>
<gene>
    <name evidence="1" type="ORF">UFOPK3164_00526</name>
    <name evidence="2" type="ORF">UFOPK3427_00837</name>
    <name evidence="3" type="ORF">UFOPK4112_00820</name>
</gene>
<name>A0A6J6ZM76_9ZZZZ</name>
<dbReference type="EMBL" id="CAFBLT010000001">
    <property type="protein sequence ID" value="CAB4871629.1"/>
    <property type="molecule type" value="Genomic_DNA"/>
</dbReference>
<evidence type="ECO:0000313" key="1">
    <source>
        <dbReference type="EMBL" id="CAB4822652.1"/>
    </source>
</evidence>
<evidence type="ECO:0000313" key="2">
    <source>
        <dbReference type="EMBL" id="CAB4871629.1"/>
    </source>
</evidence>